<dbReference type="Gene3D" id="3.40.640.10">
    <property type="entry name" value="Type I PLP-dependent aspartate aminotransferase-like (Major domain)"/>
    <property type="match status" value="1"/>
</dbReference>
<organism evidence="18 19">
    <name type="scientific">Sinanodonta woodiana</name>
    <name type="common">Chinese pond mussel</name>
    <name type="synonym">Anodonta woodiana</name>
    <dbReference type="NCBI Taxonomy" id="1069815"/>
    <lineage>
        <taxon>Eukaryota</taxon>
        <taxon>Metazoa</taxon>
        <taxon>Spiralia</taxon>
        <taxon>Lophotrochozoa</taxon>
        <taxon>Mollusca</taxon>
        <taxon>Bivalvia</taxon>
        <taxon>Autobranchia</taxon>
        <taxon>Heteroconchia</taxon>
        <taxon>Palaeoheterodonta</taxon>
        <taxon>Unionida</taxon>
        <taxon>Unionoidea</taxon>
        <taxon>Unionidae</taxon>
        <taxon>Unioninae</taxon>
        <taxon>Sinanodonta</taxon>
    </lineage>
</organism>
<evidence type="ECO:0000256" key="16">
    <source>
        <dbReference type="ARBA" id="ARBA00032693"/>
    </source>
</evidence>
<sequence>MADSHRETSLDEDFVRQILAGDSYNDNTYVKLRAGTVVDLDISLCFRALVRCLSPMYIVKRKLPDEGWDDFTIELLMQELAAMDSNNFPGNCGVGERESRIFSGMVARRHFRLGHGIGRSGDIAAIQPKAAGSSIINKLTNSLALDAIKIAGVQSVASCFLVPMATGMSLVLCMLTLRHKRPDAHYVLWPRIDQKSCIKSIITAGFVPVIIENKLEGDELRTDVEEIERRMVELGPENVICVMSTTSCFAPRVPDRLEEIACLCKKYSVPHLVNNAYGLQSTKCTHLLQQANKVGRVDAIVQSTDKNFMVPVGGSIIAGFDKTFVEEISQNYPGRASASPSVDLLITLLSMGSSGLKKLLKERKEMYSYLSEELRKCATRNGETFLDIKHNPISLAMSLTPREYGQSITDVGSMLFTRFVSGTRVVAQLGKETNVNGIKFMNFGAHSNNYPCSYLTAAAAIGVNKSEIDSFINRLDKVLTKWKRSPTLNPVSLLSALKEEQRENEDTENKIFQEAGFLESQNSCDGICEARNPLPLDDDFDS</sequence>
<comment type="caution">
    <text evidence="18">The sequence shown here is derived from an EMBL/GenBank/DDBJ whole genome shotgun (WGS) entry which is preliminary data.</text>
</comment>
<evidence type="ECO:0000256" key="11">
    <source>
        <dbReference type="ARBA" id="ARBA00022917"/>
    </source>
</evidence>
<dbReference type="EC" id="2.9.1.2" evidence="5"/>
<evidence type="ECO:0000256" key="1">
    <source>
        <dbReference type="ARBA" id="ARBA00001933"/>
    </source>
</evidence>
<dbReference type="GO" id="GO:0000049">
    <property type="term" value="F:tRNA binding"/>
    <property type="evidence" value="ECO:0007669"/>
    <property type="project" value="UniProtKB-KW"/>
</dbReference>
<comment type="similarity">
    <text evidence="4">Belongs to the SepSecS family.</text>
</comment>
<dbReference type="InterPro" id="IPR015421">
    <property type="entry name" value="PyrdxlP-dep_Trfase_major"/>
</dbReference>
<comment type="cofactor">
    <cofactor evidence="1">
        <name>pyridoxal 5'-phosphate</name>
        <dbReference type="ChEBI" id="CHEBI:597326"/>
    </cofactor>
</comment>
<keyword evidence="9" id="KW-0694">RNA-binding</keyword>
<evidence type="ECO:0000256" key="6">
    <source>
        <dbReference type="ARBA" id="ARBA00021963"/>
    </source>
</evidence>
<dbReference type="InterPro" id="IPR019872">
    <property type="entry name" value="Sec-tRNA_Se_transferase"/>
</dbReference>
<keyword evidence="12" id="KW-0711">Selenium</keyword>
<accession>A0ABD3VRH9</accession>
<keyword evidence="8" id="KW-0808">Transferase</keyword>
<keyword evidence="19" id="KW-1185">Reference proteome</keyword>
<name>A0ABD3VRH9_SINWO</name>
<evidence type="ECO:0000256" key="9">
    <source>
        <dbReference type="ARBA" id="ARBA00022884"/>
    </source>
</evidence>
<keyword evidence="10" id="KW-0663">Pyridoxal phosphate</keyword>
<proteinExistence type="inferred from homology"/>
<evidence type="ECO:0000313" key="19">
    <source>
        <dbReference type="Proteomes" id="UP001634394"/>
    </source>
</evidence>
<dbReference type="Pfam" id="PF05889">
    <property type="entry name" value="SepSecS"/>
    <property type="match status" value="1"/>
</dbReference>
<evidence type="ECO:0000256" key="5">
    <source>
        <dbReference type="ARBA" id="ARBA00012464"/>
    </source>
</evidence>
<dbReference type="InterPro" id="IPR015424">
    <property type="entry name" value="PyrdxlP-dep_Trfase"/>
</dbReference>
<reference evidence="18 19" key="1">
    <citation type="submission" date="2024-11" db="EMBL/GenBank/DDBJ databases">
        <title>Chromosome-level genome assembly of the freshwater bivalve Anodonta woodiana.</title>
        <authorList>
            <person name="Chen X."/>
        </authorList>
    </citation>
    <scope>NUCLEOTIDE SEQUENCE [LARGE SCALE GENOMIC DNA]</scope>
    <source>
        <strain evidence="18">MN2024</strain>
        <tissue evidence="18">Gills</tissue>
    </source>
</reference>
<gene>
    <name evidence="18" type="ORF">ACJMK2_005905</name>
</gene>
<dbReference type="PANTHER" id="PTHR12944">
    <property type="entry name" value="SOLUBLE LIVER ANTIGEN/LIVER PANCREAS ANTIGEN"/>
    <property type="match status" value="1"/>
</dbReference>
<dbReference type="AlphaFoldDB" id="A0ABD3VRH9"/>
<evidence type="ECO:0000256" key="2">
    <source>
        <dbReference type="ARBA" id="ARBA00002552"/>
    </source>
</evidence>
<evidence type="ECO:0000256" key="15">
    <source>
        <dbReference type="ARBA" id="ARBA00032048"/>
    </source>
</evidence>
<protein>
    <recommendedName>
        <fullName evidence="6">O-phosphoseryl-tRNA(Sec) selenium transferase</fullName>
        <ecNumber evidence="5">2.9.1.2</ecNumber>
    </recommendedName>
    <alternativeName>
        <fullName evidence="14">Selenocysteine synthase</fullName>
    </alternativeName>
    <alternativeName>
        <fullName evidence="15">Selenocysteinyl-tRNA(Sec) synthase</fullName>
    </alternativeName>
    <alternativeName>
        <fullName evidence="16">Sep-tRNA:Sec-tRNA synthase</fullName>
    </alternativeName>
</protein>
<keyword evidence="11" id="KW-0648">Protein biosynthesis</keyword>
<dbReference type="EMBL" id="JBJQND010000010">
    <property type="protein sequence ID" value="KAL3864199.1"/>
    <property type="molecule type" value="Genomic_DNA"/>
</dbReference>
<comment type="pathway">
    <text evidence="3">Aminoacyl-tRNA biosynthesis; selenocysteinyl-tRNA(Sec) biosynthesis; selenocysteinyl-tRNA(Sec) from L-seryl-tRNA(Sec) (archaeal/eukaryal route): step 2/2.</text>
</comment>
<dbReference type="InterPro" id="IPR008829">
    <property type="entry name" value="SepSecS/SepCysS"/>
</dbReference>
<keyword evidence="7" id="KW-0820">tRNA-binding</keyword>
<comment type="function">
    <text evidence="2">Converts O-phosphoseryl-tRNA(Sec) to selenocysteinyl-tRNA(Sec) required for selenoprotein biosynthesis.</text>
</comment>
<dbReference type="GO" id="GO:0006412">
    <property type="term" value="P:translation"/>
    <property type="evidence" value="ECO:0007669"/>
    <property type="project" value="UniProtKB-KW"/>
</dbReference>
<evidence type="ECO:0000256" key="8">
    <source>
        <dbReference type="ARBA" id="ARBA00022679"/>
    </source>
</evidence>
<evidence type="ECO:0000256" key="7">
    <source>
        <dbReference type="ARBA" id="ARBA00022555"/>
    </source>
</evidence>
<evidence type="ECO:0000256" key="3">
    <source>
        <dbReference type="ARBA" id="ARBA00004822"/>
    </source>
</evidence>
<evidence type="ECO:0000313" key="18">
    <source>
        <dbReference type="EMBL" id="KAL3864199.1"/>
    </source>
</evidence>
<dbReference type="NCBIfam" id="TIGR03531">
    <property type="entry name" value="selenium_SpcS"/>
    <property type="match status" value="1"/>
</dbReference>
<dbReference type="Proteomes" id="UP001634394">
    <property type="component" value="Unassembled WGS sequence"/>
</dbReference>
<evidence type="ECO:0000256" key="10">
    <source>
        <dbReference type="ARBA" id="ARBA00022898"/>
    </source>
</evidence>
<evidence type="ECO:0000256" key="4">
    <source>
        <dbReference type="ARBA" id="ARBA00007037"/>
    </source>
</evidence>
<dbReference type="SUPFAM" id="SSF53383">
    <property type="entry name" value="PLP-dependent transferases"/>
    <property type="match status" value="1"/>
</dbReference>
<comment type="catalytic activity">
    <reaction evidence="17">
        <text>O-phospho-L-seryl-tRNA(Sec) + selenophosphate + H2O = L-selenocysteinyl-tRNA(Sec) + 2 phosphate</text>
        <dbReference type="Rhea" id="RHEA:25041"/>
        <dbReference type="Rhea" id="RHEA-COMP:9743"/>
        <dbReference type="Rhea" id="RHEA-COMP:9947"/>
        <dbReference type="ChEBI" id="CHEBI:15377"/>
        <dbReference type="ChEBI" id="CHEBI:16144"/>
        <dbReference type="ChEBI" id="CHEBI:43474"/>
        <dbReference type="ChEBI" id="CHEBI:78551"/>
        <dbReference type="ChEBI" id="CHEBI:78573"/>
        <dbReference type="EC" id="2.9.1.2"/>
    </reaction>
</comment>
<dbReference type="PANTHER" id="PTHR12944:SF2">
    <property type="entry name" value="O-PHOSPHOSERYL-TRNA(SEC) SELENIUM TRANSFERASE"/>
    <property type="match status" value="1"/>
</dbReference>
<evidence type="ECO:0000256" key="14">
    <source>
        <dbReference type="ARBA" id="ARBA00030669"/>
    </source>
</evidence>
<evidence type="ECO:0000256" key="12">
    <source>
        <dbReference type="ARBA" id="ARBA00023266"/>
    </source>
</evidence>
<comment type="subunit">
    <text evidence="13">Homotetramer formed by a catalytic dimer and a non-catalytic dimer serving as a binding platform that orients tRNASec for catalysis. Each tetramer binds the CCA ends of two tRNAs which point to the active sites of the catalytic dimer.</text>
</comment>
<dbReference type="GO" id="GO:0098621">
    <property type="term" value="F:O-phosphoseryl-tRNA(Sec) selenium transferase activity"/>
    <property type="evidence" value="ECO:0007669"/>
    <property type="project" value="UniProtKB-EC"/>
</dbReference>
<evidence type="ECO:0000256" key="13">
    <source>
        <dbReference type="ARBA" id="ARBA00026053"/>
    </source>
</evidence>
<evidence type="ECO:0000256" key="17">
    <source>
        <dbReference type="ARBA" id="ARBA00048808"/>
    </source>
</evidence>